<protein>
    <submittedName>
        <fullName evidence="3">Vegetative cell wall protein gp1-like</fullName>
    </submittedName>
</protein>
<sequence length="131" mass="14201">MHMPEKSLPTPSSVPEPITNEYENPPQPEQKLMKSPSRPPSSQSVPFSNNYGLNSQEYSLAFSSRPKIPRTPEPGASRPDATPSPQPPQSCGMAQAPMSPKVSASSPPYSPHNARNRHSGPHSRGRATPHK</sequence>
<feature type="region of interest" description="Disordered" evidence="1">
    <location>
        <begin position="1"/>
        <end position="131"/>
    </location>
</feature>
<dbReference type="RefSeq" id="XP_022249012.1">
    <property type="nucleotide sequence ID" value="XM_022393304.1"/>
</dbReference>
<dbReference type="Proteomes" id="UP000694941">
    <property type="component" value="Unplaced"/>
</dbReference>
<feature type="compositionally biased region" description="Basic residues" evidence="1">
    <location>
        <begin position="114"/>
        <end position="131"/>
    </location>
</feature>
<evidence type="ECO:0000313" key="3">
    <source>
        <dbReference type="RefSeq" id="XP_022249012.1"/>
    </source>
</evidence>
<dbReference type="GeneID" id="111087260"/>
<gene>
    <name evidence="3" type="primary">LOC111087260</name>
</gene>
<reference evidence="3" key="1">
    <citation type="submission" date="2025-08" db="UniProtKB">
        <authorList>
            <consortium name="RefSeq"/>
        </authorList>
    </citation>
    <scope>IDENTIFICATION</scope>
    <source>
        <tissue evidence="3">Muscle</tissue>
    </source>
</reference>
<accession>A0ABM1SZF6</accession>
<evidence type="ECO:0000313" key="2">
    <source>
        <dbReference type="Proteomes" id="UP000694941"/>
    </source>
</evidence>
<proteinExistence type="predicted"/>
<keyword evidence="2" id="KW-1185">Reference proteome</keyword>
<feature type="compositionally biased region" description="Polar residues" evidence="1">
    <location>
        <begin position="49"/>
        <end position="62"/>
    </location>
</feature>
<name>A0ABM1SZF6_LIMPO</name>
<evidence type="ECO:0000256" key="1">
    <source>
        <dbReference type="SAM" id="MobiDB-lite"/>
    </source>
</evidence>
<organism evidence="2 3">
    <name type="scientific">Limulus polyphemus</name>
    <name type="common">Atlantic horseshoe crab</name>
    <dbReference type="NCBI Taxonomy" id="6850"/>
    <lineage>
        <taxon>Eukaryota</taxon>
        <taxon>Metazoa</taxon>
        <taxon>Ecdysozoa</taxon>
        <taxon>Arthropoda</taxon>
        <taxon>Chelicerata</taxon>
        <taxon>Merostomata</taxon>
        <taxon>Xiphosura</taxon>
        <taxon>Limulidae</taxon>
        <taxon>Limulus</taxon>
    </lineage>
</organism>